<comment type="caution">
    <text evidence="8">The sequence shown here is derived from an EMBL/GenBank/DDBJ whole genome shotgun (WGS) entry which is preliminary data.</text>
</comment>
<name>A0A3S1JJN6_9BACT</name>
<dbReference type="EC" id="2.5.1.145" evidence="7"/>
<keyword evidence="2 7" id="KW-1003">Cell membrane</keyword>
<evidence type="ECO:0000256" key="4">
    <source>
        <dbReference type="ARBA" id="ARBA00022692"/>
    </source>
</evidence>
<feature type="transmembrane region" description="Helical" evidence="7">
    <location>
        <begin position="214"/>
        <end position="232"/>
    </location>
</feature>
<keyword evidence="5 7" id="KW-1133">Transmembrane helix</keyword>
<dbReference type="EMBL" id="RIAR02000001">
    <property type="protein sequence ID" value="NSL85388.1"/>
    <property type="molecule type" value="Genomic_DNA"/>
</dbReference>
<dbReference type="GO" id="GO:0005886">
    <property type="term" value="C:plasma membrane"/>
    <property type="evidence" value="ECO:0007669"/>
    <property type="project" value="UniProtKB-SubCell"/>
</dbReference>
<dbReference type="GO" id="GO:0008961">
    <property type="term" value="F:phosphatidylglycerol-prolipoprotein diacylglyceryl transferase activity"/>
    <property type="evidence" value="ECO:0007669"/>
    <property type="project" value="UniProtKB-UniRule"/>
</dbReference>
<sequence>MLMYLTWNQSPEIFRIGGFALRYYSVAFMLAFLLGYALLTRMLAIEQRPRRIADKLAVSMVLGTIAGARLGHALFYEPAYFLQHPLELILPVTISHGRLLFTGYQGLASHGGAIGILVAVWLFSRKHRISCIWVLDRLAVIIPLAGALIRIGNFFNSEIIGIPSGLPWAVIFQRTDALPRHPAQLYEAASYLLIYIFLIFLYNSHLAEKKPGHLFGAFLVLVFSARLLLEFVKEDQEIFEQGWWLNMGQLLSIPLILCGIYFLIFYGRRYGRKTTDKGVHHHGLPGRG</sequence>
<feature type="transmembrane region" description="Helical" evidence="7">
    <location>
        <begin position="183"/>
        <end position="202"/>
    </location>
</feature>
<feature type="binding site" evidence="7">
    <location>
        <position position="150"/>
    </location>
    <ligand>
        <name>a 1,2-diacyl-sn-glycero-3-phospho-(1'-sn-glycerol)</name>
        <dbReference type="ChEBI" id="CHEBI:64716"/>
    </ligand>
</feature>
<dbReference type="GO" id="GO:0042158">
    <property type="term" value="P:lipoprotein biosynthetic process"/>
    <property type="evidence" value="ECO:0007669"/>
    <property type="project" value="UniProtKB-UniRule"/>
</dbReference>
<evidence type="ECO:0000256" key="7">
    <source>
        <dbReference type="HAMAP-Rule" id="MF_01147"/>
    </source>
</evidence>
<feature type="transmembrane region" description="Helical" evidence="7">
    <location>
        <begin position="104"/>
        <end position="123"/>
    </location>
</feature>
<dbReference type="PROSITE" id="PS01311">
    <property type="entry name" value="LGT"/>
    <property type="match status" value="1"/>
</dbReference>
<proteinExistence type="inferred from homology"/>
<feature type="transmembrane region" description="Helical" evidence="7">
    <location>
        <begin position="244"/>
        <end position="267"/>
    </location>
</feature>
<feature type="transmembrane region" description="Helical" evidence="7">
    <location>
        <begin position="135"/>
        <end position="155"/>
    </location>
</feature>
<evidence type="ECO:0000256" key="3">
    <source>
        <dbReference type="ARBA" id="ARBA00022679"/>
    </source>
</evidence>
<comment type="subcellular location">
    <subcellularLocation>
        <location evidence="7">Cell membrane</location>
        <topology evidence="7">Multi-pass membrane protein</topology>
    </subcellularLocation>
</comment>
<dbReference type="PANTHER" id="PTHR30589">
    <property type="entry name" value="PROLIPOPROTEIN DIACYLGLYCERYL TRANSFERASE"/>
    <property type="match status" value="1"/>
</dbReference>
<keyword evidence="3 7" id="KW-0808">Transferase</keyword>
<keyword evidence="4 7" id="KW-0812">Transmembrane</keyword>
<dbReference type="NCBIfam" id="TIGR00544">
    <property type="entry name" value="lgt"/>
    <property type="match status" value="1"/>
</dbReference>
<evidence type="ECO:0000313" key="8">
    <source>
        <dbReference type="EMBL" id="NSL85388.1"/>
    </source>
</evidence>
<keyword evidence="6 7" id="KW-0472">Membrane</keyword>
<gene>
    <name evidence="7 8" type="primary">lgt</name>
    <name evidence="8" type="ORF">ECE50_000995</name>
</gene>
<dbReference type="Pfam" id="PF01790">
    <property type="entry name" value="LGT"/>
    <property type="match status" value="1"/>
</dbReference>
<dbReference type="AlphaFoldDB" id="A0A3S1JJN6"/>
<evidence type="ECO:0000313" key="9">
    <source>
        <dbReference type="Proteomes" id="UP000281028"/>
    </source>
</evidence>
<comment type="function">
    <text evidence="7">Catalyzes the transfer of the diacylglyceryl group from phosphatidylglycerol to the sulfhydryl group of the N-terminal cysteine of a prolipoprotein, the first step in the formation of mature lipoproteins.</text>
</comment>
<comment type="similarity">
    <text evidence="1 7">Belongs to the Lgt family.</text>
</comment>
<evidence type="ECO:0000256" key="6">
    <source>
        <dbReference type="ARBA" id="ARBA00023136"/>
    </source>
</evidence>
<comment type="pathway">
    <text evidence="7">Protein modification; lipoprotein biosynthesis (diacylglyceryl transfer).</text>
</comment>
<feature type="transmembrane region" description="Helical" evidence="7">
    <location>
        <begin position="20"/>
        <end position="44"/>
    </location>
</feature>
<dbReference type="InterPro" id="IPR001640">
    <property type="entry name" value="Lgt"/>
</dbReference>
<dbReference type="PANTHER" id="PTHR30589:SF0">
    <property type="entry name" value="PHOSPHATIDYLGLYCEROL--PROLIPOPROTEIN DIACYLGLYCERYL TRANSFERASE"/>
    <property type="match status" value="1"/>
</dbReference>
<dbReference type="Proteomes" id="UP000281028">
    <property type="component" value="Unassembled WGS sequence"/>
</dbReference>
<evidence type="ECO:0000256" key="5">
    <source>
        <dbReference type="ARBA" id="ARBA00022989"/>
    </source>
</evidence>
<keyword evidence="9" id="KW-1185">Reference proteome</keyword>
<reference evidence="8" key="1">
    <citation type="submission" date="2020-05" db="EMBL/GenBank/DDBJ databases">
        <title>Chitinophaga laudate sp. nov., isolated from a tropical peat swamp.</title>
        <authorList>
            <person name="Goh C.B.S."/>
            <person name="Lee M.S."/>
            <person name="Parimannan S."/>
            <person name="Pasbakhsh P."/>
            <person name="Yule C.M."/>
            <person name="Rajandas H."/>
            <person name="Loke S."/>
            <person name="Croft L."/>
            <person name="Tan J.B.L."/>
        </authorList>
    </citation>
    <scope>NUCLEOTIDE SEQUENCE</scope>
    <source>
        <strain evidence="8">Mgbs1</strain>
    </source>
</reference>
<protein>
    <recommendedName>
        <fullName evidence="7">Phosphatidylglycerol--prolipoprotein diacylglyceryl transferase</fullName>
        <ecNumber evidence="7">2.5.1.145</ecNumber>
    </recommendedName>
</protein>
<dbReference type="HAMAP" id="MF_01147">
    <property type="entry name" value="Lgt"/>
    <property type="match status" value="1"/>
</dbReference>
<comment type="catalytic activity">
    <reaction evidence="7">
        <text>L-cysteinyl-[prolipoprotein] + a 1,2-diacyl-sn-glycero-3-phospho-(1'-sn-glycerol) = an S-1,2-diacyl-sn-glyceryl-L-cysteinyl-[prolipoprotein] + sn-glycerol 1-phosphate + H(+)</text>
        <dbReference type="Rhea" id="RHEA:56712"/>
        <dbReference type="Rhea" id="RHEA-COMP:14679"/>
        <dbReference type="Rhea" id="RHEA-COMP:14680"/>
        <dbReference type="ChEBI" id="CHEBI:15378"/>
        <dbReference type="ChEBI" id="CHEBI:29950"/>
        <dbReference type="ChEBI" id="CHEBI:57685"/>
        <dbReference type="ChEBI" id="CHEBI:64716"/>
        <dbReference type="ChEBI" id="CHEBI:140658"/>
        <dbReference type="EC" id="2.5.1.145"/>
    </reaction>
</comment>
<organism evidence="8 9">
    <name type="scientific">Chitinophaga solisilvae</name>
    <dbReference type="NCBI Taxonomy" id="1233460"/>
    <lineage>
        <taxon>Bacteria</taxon>
        <taxon>Pseudomonadati</taxon>
        <taxon>Bacteroidota</taxon>
        <taxon>Chitinophagia</taxon>
        <taxon>Chitinophagales</taxon>
        <taxon>Chitinophagaceae</taxon>
        <taxon>Chitinophaga</taxon>
    </lineage>
</organism>
<feature type="transmembrane region" description="Helical" evidence="7">
    <location>
        <begin position="56"/>
        <end position="76"/>
    </location>
</feature>
<dbReference type="OrthoDB" id="871140at2"/>
<evidence type="ECO:0000256" key="2">
    <source>
        <dbReference type="ARBA" id="ARBA00022475"/>
    </source>
</evidence>
<evidence type="ECO:0000256" key="1">
    <source>
        <dbReference type="ARBA" id="ARBA00007150"/>
    </source>
</evidence>
<accession>A0A3S1JJN6</accession>